<evidence type="ECO:0000313" key="2">
    <source>
        <dbReference type="Proteomes" id="UP000887116"/>
    </source>
</evidence>
<evidence type="ECO:0000313" key="1">
    <source>
        <dbReference type="EMBL" id="GFR11644.1"/>
    </source>
</evidence>
<protein>
    <submittedName>
        <fullName evidence="1">Uncharacterized protein</fullName>
    </submittedName>
</protein>
<proteinExistence type="predicted"/>
<accession>A0A8X6HXS4</accession>
<sequence>MCFSAFKSVPAVSRVKQTRTKATNSERSCSKDAAAGRICVRPRLFRPRDPVTSPIDTPTQCFIRKTATQNLWFRSQRTPQ</sequence>
<keyword evidence="2" id="KW-1185">Reference proteome</keyword>
<comment type="caution">
    <text evidence="1">The sequence shown here is derived from an EMBL/GenBank/DDBJ whole genome shotgun (WGS) entry which is preliminary data.</text>
</comment>
<name>A0A8X6HXS4_TRICU</name>
<gene>
    <name evidence="1" type="ORF">TNCT_126911</name>
</gene>
<dbReference type="Proteomes" id="UP000887116">
    <property type="component" value="Unassembled WGS sequence"/>
</dbReference>
<dbReference type="EMBL" id="BMAO01026689">
    <property type="protein sequence ID" value="GFR11644.1"/>
    <property type="molecule type" value="Genomic_DNA"/>
</dbReference>
<organism evidence="1 2">
    <name type="scientific">Trichonephila clavata</name>
    <name type="common">Joro spider</name>
    <name type="synonym">Nephila clavata</name>
    <dbReference type="NCBI Taxonomy" id="2740835"/>
    <lineage>
        <taxon>Eukaryota</taxon>
        <taxon>Metazoa</taxon>
        <taxon>Ecdysozoa</taxon>
        <taxon>Arthropoda</taxon>
        <taxon>Chelicerata</taxon>
        <taxon>Arachnida</taxon>
        <taxon>Araneae</taxon>
        <taxon>Araneomorphae</taxon>
        <taxon>Entelegynae</taxon>
        <taxon>Araneoidea</taxon>
        <taxon>Nephilidae</taxon>
        <taxon>Trichonephila</taxon>
    </lineage>
</organism>
<reference evidence="1" key="1">
    <citation type="submission" date="2020-07" db="EMBL/GenBank/DDBJ databases">
        <title>Multicomponent nature underlies the extraordinary mechanical properties of spider dragline silk.</title>
        <authorList>
            <person name="Kono N."/>
            <person name="Nakamura H."/>
            <person name="Mori M."/>
            <person name="Yoshida Y."/>
            <person name="Ohtoshi R."/>
            <person name="Malay A.D."/>
            <person name="Moran D.A.P."/>
            <person name="Tomita M."/>
            <person name="Numata K."/>
            <person name="Arakawa K."/>
        </authorList>
    </citation>
    <scope>NUCLEOTIDE SEQUENCE</scope>
</reference>
<dbReference type="AlphaFoldDB" id="A0A8X6HXS4"/>